<evidence type="ECO:0000256" key="9">
    <source>
        <dbReference type="ARBA" id="ARBA00022801"/>
    </source>
</evidence>
<evidence type="ECO:0000256" key="5">
    <source>
        <dbReference type="ARBA" id="ARBA00022645"/>
    </source>
</evidence>
<comment type="catalytic activity">
    <reaction evidence="15">
        <text>Preferential cleavage: (Ac)2-L-Lys-D-Ala-|-D-Ala. Also transpeptidation of peptidyl-alanyl moieties that are N-acyl substituents of D-alanine.</text>
        <dbReference type="EC" id="3.4.16.4"/>
    </reaction>
</comment>
<dbReference type="PANTHER" id="PTHR32282:SF11">
    <property type="entry name" value="PENICILLIN-BINDING PROTEIN 1B"/>
    <property type="match status" value="1"/>
</dbReference>
<dbReference type="InterPro" id="IPR050396">
    <property type="entry name" value="Glycosyltr_51/Transpeptidase"/>
</dbReference>
<keyword evidence="8" id="KW-0808">Transferase</keyword>
<evidence type="ECO:0000313" key="21">
    <source>
        <dbReference type="Proteomes" id="UP000176902"/>
    </source>
</evidence>
<keyword evidence="9" id="KW-0378">Hydrolase</keyword>
<evidence type="ECO:0000256" key="10">
    <source>
        <dbReference type="ARBA" id="ARBA00022960"/>
    </source>
</evidence>
<feature type="domain" description="Penicillin-binding protein transpeptidase" evidence="18">
    <location>
        <begin position="338"/>
        <end position="613"/>
    </location>
</feature>
<keyword evidence="14" id="KW-0961">Cell wall biogenesis/degradation</keyword>
<dbReference type="SUPFAM" id="SSF53955">
    <property type="entry name" value="Lysozyme-like"/>
    <property type="match status" value="1"/>
</dbReference>
<dbReference type="GO" id="GO:0009252">
    <property type="term" value="P:peptidoglycan biosynthetic process"/>
    <property type="evidence" value="ECO:0007669"/>
    <property type="project" value="UniProtKB-KW"/>
</dbReference>
<dbReference type="Pfam" id="PF17957">
    <property type="entry name" value="Big_7"/>
    <property type="match status" value="1"/>
</dbReference>
<dbReference type="SUPFAM" id="SSF56601">
    <property type="entry name" value="beta-lactamase/transpeptidase-like"/>
    <property type="match status" value="1"/>
</dbReference>
<proteinExistence type="inferred from homology"/>
<dbReference type="Gene3D" id="2.60.40.10">
    <property type="entry name" value="Immunoglobulins"/>
    <property type="match status" value="1"/>
</dbReference>
<feature type="region of interest" description="Disordered" evidence="17">
    <location>
        <begin position="662"/>
        <end position="693"/>
    </location>
</feature>
<dbReference type="EMBL" id="MFCV01000008">
    <property type="protein sequence ID" value="OGE33631.1"/>
    <property type="molecule type" value="Genomic_DNA"/>
</dbReference>
<evidence type="ECO:0000256" key="15">
    <source>
        <dbReference type="ARBA" id="ARBA00034000"/>
    </source>
</evidence>
<evidence type="ECO:0000259" key="18">
    <source>
        <dbReference type="Pfam" id="PF00905"/>
    </source>
</evidence>
<dbReference type="InterPro" id="IPR013783">
    <property type="entry name" value="Ig-like_fold"/>
</dbReference>
<keyword evidence="7" id="KW-0328">Glycosyltransferase</keyword>
<keyword evidence="5" id="KW-0121">Carboxypeptidase</keyword>
<dbReference type="InterPro" id="IPR001460">
    <property type="entry name" value="PCN-bd_Tpept"/>
</dbReference>
<evidence type="ECO:0000256" key="4">
    <source>
        <dbReference type="ARBA" id="ARBA00022475"/>
    </source>
</evidence>
<evidence type="ECO:0000256" key="3">
    <source>
        <dbReference type="ARBA" id="ARBA00007739"/>
    </source>
</evidence>
<comment type="similarity">
    <text evidence="3">In the N-terminal section; belongs to the glycosyltransferase 51 family.</text>
</comment>
<evidence type="ECO:0000256" key="13">
    <source>
        <dbReference type="ARBA" id="ARBA00023268"/>
    </source>
</evidence>
<keyword evidence="10" id="KW-0133">Cell shape</keyword>
<evidence type="ECO:0000256" key="14">
    <source>
        <dbReference type="ARBA" id="ARBA00023316"/>
    </source>
</evidence>
<organism evidence="20 21">
    <name type="scientific">Candidatus Daviesbacteria bacterium RIFCSPHIGHO2_02_FULL_36_13</name>
    <dbReference type="NCBI Taxonomy" id="1797768"/>
    <lineage>
        <taxon>Bacteria</taxon>
        <taxon>Candidatus Daviesiibacteriota</taxon>
    </lineage>
</organism>
<dbReference type="GO" id="GO:0009002">
    <property type="term" value="F:serine-type D-Ala-D-Ala carboxypeptidase activity"/>
    <property type="evidence" value="ECO:0007669"/>
    <property type="project" value="UniProtKB-EC"/>
</dbReference>
<dbReference type="GO" id="GO:0008658">
    <property type="term" value="F:penicillin binding"/>
    <property type="evidence" value="ECO:0007669"/>
    <property type="project" value="InterPro"/>
</dbReference>
<reference evidence="20 21" key="1">
    <citation type="journal article" date="2016" name="Nat. Commun.">
        <title>Thousands of microbial genomes shed light on interconnected biogeochemical processes in an aquifer system.</title>
        <authorList>
            <person name="Anantharaman K."/>
            <person name="Brown C.T."/>
            <person name="Hug L.A."/>
            <person name="Sharon I."/>
            <person name="Castelle C.J."/>
            <person name="Probst A.J."/>
            <person name="Thomas B.C."/>
            <person name="Singh A."/>
            <person name="Wilkins M.J."/>
            <person name="Karaoz U."/>
            <person name="Brodie E.L."/>
            <person name="Williams K.H."/>
            <person name="Hubbard S.S."/>
            <person name="Banfield J.F."/>
        </authorList>
    </citation>
    <scope>NUCLEOTIDE SEQUENCE [LARGE SCALE GENOMIC DNA]</scope>
</reference>
<evidence type="ECO:0000313" key="20">
    <source>
        <dbReference type="EMBL" id="OGE33631.1"/>
    </source>
</evidence>
<sequence>MAFGSFKARKESSKLWKFKFLSKMSNLMLFGVIGFLLLLFGSVIFFATQIPSAEELTSRDVVSATKIFDRDGELLYDIYEDQNRTPIKLNEVPEYVKQATIAIEDKDFYKHGGFSIVGITRAMLDTITSQSIAGGGSTLTQQLVKNALLTSDVSLIRKLKELILSIQVEKKYSKDEILEMYLNEIPYGGTSYGIEAASNLYFGKHASELNLSEASLLAGLPQRPSVYSPYGTHPELSKTRQKEVLRRMVEDGYITKDQEKAAEAVELTYRTRQNELGFKAPHFVLYVKQKLIEQFGDKLVEQGGLKVTTTLNFKLHEKAQEIVKREVEKLNSSKIGNGAAVVIDPKTGEILSMVGSKDYFGDSKPDGCSEGATCVFEPNVNAALAQRQPGSATKPITYAKALEEGYSANYTLMDVKTEFPGGDQPSYIPVNYDGQFHGPTQVRYALGNSYNIPAVKMLALVGVKDVLEQGYRMGLTTWEPTEENVNSVGLSLTLGGREVRLLDMTSAFGVFANKGEALDPVSVLKVTDHKGKVLFEYKKPDGRKVLDEGIAYIISDILADNGARTAAFGSNSFLNIGGKTVAVKTGTTDQKKDNWTVGYTPSFVVGVWVGNNDNTPLDPKIASGVTGASPVWAAIMKQILANKPNEPFERPSKVSQVEVDGLMSGKPRAGSPTRKEYFVGGTEPKGESGAYQRQKVCKSNPHRLANDGEDAEDKDVIILQENDPTGANKWQTGIDTWVLTAANPAFVGATRGCSGIPGFSGGSGGVISIVNVGNGANVPRVFDVLARANSSAGVKKVTWSIDGATKSTQVSEPYALHVEFPQGDKGSHTITVTLEDNSGGIHTSSIGVTVSL</sequence>
<dbReference type="Gene3D" id="1.10.3810.10">
    <property type="entry name" value="Biosynthetic peptidoglycan transglycosylase-like"/>
    <property type="match status" value="1"/>
</dbReference>
<evidence type="ECO:0000256" key="8">
    <source>
        <dbReference type="ARBA" id="ARBA00022679"/>
    </source>
</evidence>
<dbReference type="Gene3D" id="3.40.710.10">
    <property type="entry name" value="DD-peptidase/beta-lactamase superfamily"/>
    <property type="match status" value="1"/>
</dbReference>
<evidence type="ECO:0000256" key="7">
    <source>
        <dbReference type="ARBA" id="ARBA00022676"/>
    </source>
</evidence>
<evidence type="ECO:0000256" key="16">
    <source>
        <dbReference type="ARBA" id="ARBA00049902"/>
    </source>
</evidence>
<dbReference type="InterPro" id="IPR023346">
    <property type="entry name" value="Lysozyme-like_dom_sf"/>
</dbReference>
<keyword evidence="6" id="KW-0645">Protease</keyword>
<dbReference type="GO" id="GO:0005886">
    <property type="term" value="C:plasma membrane"/>
    <property type="evidence" value="ECO:0007669"/>
    <property type="project" value="UniProtKB-SubCell"/>
</dbReference>
<dbReference type="NCBIfam" id="TIGR02074">
    <property type="entry name" value="PBP_1a_fam"/>
    <property type="match status" value="1"/>
</dbReference>
<keyword evidence="12" id="KW-0472">Membrane</keyword>
<accession>A0A1F5JYX9</accession>
<comment type="subcellular location">
    <subcellularLocation>
        <location evidence="1">Cell membrane</location>
    </subcellularLocation>
</comment>
<evidence type="ECO:0000256" key="2">
    <source>
        <dbReference type="ARBA" id="ARBA00007090"/>
    </source>
</evidence>
<dbReference type="AlphaFoldDB" id="A0A1F5JYX9"/>
<comment type="similarity">
    <text evidence="2">In the C-terminal section; belongs to the transpeptidase family.</text>
</comment>
<dbReference type="GO" id="GO:0008955">
    <property type="term" value="F:peptidoglycan glycosyltransferase activity"/>
    <property type="evidence" value="ECO:0007669"/>
    <property type="project" value="UniProtKB-EC"/>
</dbReference>
<comment type="caution">
    <text evidence="20">The sequence shown here is derived from an EMBL/GenBank/DDBJ whole genome shotgun (WGS) entry which is preliminary data.</text>
</comment>
<evidence type="ECO:0000256" key="11">
    <source>
        <dbReference type="ARBA" id="ARBA00022984"/>
    </source>
</evidence>
<evidence type="ECO:0000256" key="12">
    <source>
        <dbReference type="ARBA" id="ARBA00023136"/>
    </source>
</evidence>
<gene>
    <name evidence="20" type="ORF">A3C59_00110</name>
</gene>
<keyword evidence="11" id="KW-0573">Peptidoglycan synthesis</keyword>
<comment type="catalytic activity">
    <reaction evidence="16">
        <text>[GlcNAc-(1-&gt;4)-Mur2Ac(oyl-L-Ala-gamma-D-Glu-L-Lys-D-Ala-D-Ala)](n)-di-trans,octa-cis-undecaprenyl diphosphate + beta-D-GlcNAc-(1-&gt;4)-Mur2Ac(oyl-L-Ala-gamma-D-Glu-L-Lys-D-Ala-D-Ala)-di-trans,octa-cis-undecaprenyl diphosphate = [GlcNAc-(1-&gt;4)-Mur2Ac(oyl-L-Ala-gamma-D-Glu-L-Lys-D-Ala-D-Ala)](n+1)-di-trans,octa-cis-undecaprenyl diphosphate + di-trans,octa-cis-undecaprenyl diphosphate + H(+)</text>
        <dbReference type="Rhea" id="RHEA:23708"/>
        <dbReference type="Rhea" id="RHEA-COMP:9602"/>
        <dbReference type="Rhea" id="RHEA-COMP:9603"/>
        <dbReference type="ChEBI" id="CHEBI:15378"/>
        <dbReference type="ChEBI" id="CHEBI:58405"/>
        <dbReference type="ChEBI" id="CHEBI:60033"/>
        <dbReference type="ChEBI" id="CHEBI:78435"/>
        <dbReference type="EC" id="2.4.99.28"/>
    </reaction>
</comment>
<dbReference type="Pfam" id="PF00912">
    <property type="entry name" value="Transgly"/>
    <property type="match status" value="1"/>
</dbReference>
<protein>
    <submittedName>
        <fullName evidence="20">Uncharacterized protein</fullName>
    </submittedName>
</protein>
<evidence type="ECO:0000256" key="17">
    <source>
        <dbReference type="SAM" id="MobiDB-lite"/>
    </source>
</evidence>
<dbReference type="InterPro" id="IPR001264">
    <property type="entry name" value="Glyco_trans_51"/>
</dbReference>
<dbReference type="Pfam" id="PF00905">
    <property type="entry name" value="Transpeptidase"/>
    <property type="match status" value="1"/>
</dbReference>
<name>A0A1F5JYX9_9BACT</name>
<dbReference type="GO" id="GO:0030288">
    <property type="term" value="C:outer membrane-bounded periplasmic space"/>
    <property type="evidence" value="ECO:0007669"/>
    <property type="project" value="TreeGrafter"/>
</dbReference>
<dbReference type="GO" id="GO:0008360">
    <property type="term" value="P:regulation of cell shape"/>
    <property type="evidence" value="ECO:0007669"/>
    <property type="project" value="UniProtKB-KW"/>
</dbReference>
<dbReference type="FunFam" id="1.10.3810.10:FF:000001">
    <property type="entry name" value="Penicillin-binding protein 1A"/>
    <property type="match status" value="1"/>
</dbReference>
<keyword evidence="13" id="KW-0511">Multifunctional enzyme</keyword>
<dbReference type="InterPro" id="IPR036950">
    <property type="entry name" value="PBP_transglycosylase"/>
</dbReference>
<evidence type="ECO:0000256" key="1">
    <source>
        <dbReference type="ARBA" id="ARBA00004236"/>
    </source>
</evidence>
<evidence type="ECO:0000259" key="19">
    <source>
        <dbReference type="Pfam" id="PF00912"/>
    </source>
</evidence>
<dbReference type="GO" id="GO:0071555">
    <property type="term" value="P:cell wall organization"/>
    <property type="evidence" value="ECO:0007669"/>
    <property type="project" value="UniProtKB-KW"/>
</dbReference>
<dbReference type="PANTHER" id="PTHR32282">
    <property type="entry name" value="BINDING PROTEIN TRANSPEPTIDASE, PUTATIVE-RELATED"/>
    <property type="match status" value="1"/>
</dbReference>
<dbReference type="STRING" id="1797768.A3C59_00110"/>
<dbReference type="GO" id="GO:0006508">
    <property type="term" value="P:proteolysis"/>
    <property type="evidence" value="ECO:0007669"/>
    <property type="project" value="UniProtKB-KW"/>
</dbReference>
<dbReference type="InterPro" id="IPR012338">
    <property type="entry name" value="Beta-lactam/transpept-like"/>
</dbReference>
<dbReference type="Proteomes" id="UP000176902">
    <property type="component" value="Unassembled WGS sequence"/>
</dbReference>
<feature type="domain" description="Glycosyl transferase family 51" evidence="19">
    <location>
        <begin position="72"/>
        <end position="248"/>
    </location>
</feature>
<keyword evidence="4" id="KW-1003">Cell membrane</keyword>
<evidence type="ECO:0000256" key="6">
    <source>
        <dbReference type="ARBA" id="ARBA00022670"/>
    </source>
</evidence>